<evidence type="ECO:0008006" key="3">
    <source>
        <dbReference type="Google" id="ProtNLM"/>
    </source>
</evidence>
<protein>
    <recommendedName>
        <fullName evidence="3">Secreted protein</fullName>
    </recommendedName>
</protein>
<dbReference type="EMBL" id="RYFG02000044">
    <property type="protein sequence ID" value="TRX00049.1"/>
    <property type="molecule type" value="Genomic_DNA"/>
</dbReference>
<organism evidence="1 2">
    <name type="scientific">Candidatus Methylobacter oryzae</name>
    <dbReference type="NCBI Taxonomy" id="2497749"/>
    <lineage>
        <taxon>Bacteria</taxon>
        <taxon>Pseudomonadati</taxon>
        <taxon>Pseudomonadota</taxon>
        <taxon>Gammaproteobacteria</taxon>
        <taxon>Methylococcales</taxon>
        <taxon>Methylococcaceae</taxon>
        <taxon>Methylobacter</taxon>
    </lineage>
</organism>
<name>A0ABY3CCQ2_9GAMM</name>
<evidence type="ECO:0000313" key="1">
    <source>
        <dbReference type="EMBL" id="TRX00049.1"/>
    </source>
</evidence>
<gene>
    <name evidence="1" type="ORF">EKO24_006335</name>
</gene>
<keyword evidence="2" id="KW-1185">Reference proteome</keyword>
<dbReference type="RefSeq" id="WP_127030781.1">
    <property type="nucleotide sequence ID" value="NZ_RYFG02000044.1"/>
</dbReference>
<accession>A0ABY3CCQ2</accession>
<evidence type="ECO:0000313" key="2">
    <source>
        <dbReference type="Proteomes" id="UP000733744"/>
    </source>
</evidence>
<reference evidence="1 2" key="1">
    <citation type="journal article" date="2019" name="Antonie Van Leeuwenhoek">
        <title>Description of 'Ca. Methylobacter oryzae' KRF1, a novel species from the environmentally important Methylobacter clade 2.</title>
        <authorList>
            <person name="Khatri K."/>
            <person name="Mohite J.A."/>
            <person name="Pandit P.S."/>
            <person name="Bahulikar R."/>
            <person name="Rahalkar M.C."/>
        </authorList>
    </citation>
    <scope>NUCLEOTIDE SEQUENCE [LARGE SCALE GENOMIC DNA]</scope>
    <source>
        <strain evidence="1 2">KRF1</strain>
    </source>
</reference>
<comment type="caution">
    <text evidence="1">The sequence shown here is derived from an EMBL/GenBank/DDBJ whole genome shotgun (WGS) entry which is preliminary data.</text>
</comment>
<dbReference type="Proteomes" id="UP000733744">
    <property type="component" value="Unassembled WGS sequence"/>
</dbReference>
<proteinExistence type="predicted"/>
<sequence length="98" mass="10307">MVAAGDVIALRAGLAALAFLGAGQLFEFAVKFFDLPTHVVRVLSDLRGQVISSPLVMSQSMSPFGATSLNNLTLNGTFFSLTTTPVWSLSGVHSMASF</sequence>